<sequence>MILKGAEPFFLPGNKENGILLTHGFTGSPSEMLLLGEYLNKLGYTVLGVRLCGHGTTPEDMSHTIWQDWYQSVCDGYLLLKGCCSQITAIGLSMGSILSLLLSLDYHVDKLIALSTPLFIAAQRGLNSLPPRKQCHDDFIPKPSRKYPGVDEHYTVHYKKTPVICVYELLECINHLKINLKNITAPLLIIQSNNDHTASPKSAQYLYDNVQSPSKKILHLNHSGHLITLDSEKEIVFSAIADFIQNK</sequence>
<dbReference type="GO" id="GO:0106435">
    <property type="term" value="F:carboxylesterase activity"/>
    <property type="evidence" value="ECO:0007669"/>
    <property type="project" value="UniProtKB-EC"/>
</dbReference>
<feature type="domain" description="Serine aminopeptidase S33" evidence="3">
    <location>
        <begin position="18"/>
        <end position="231"/>
    </location>
</feature>
<evidence type="ECO:0000313" key="5">
    <source>
        <dbReference type="Proteomes" id="UP000559117"/>
    </source>
</evidence>
<dbReference type="EC" id="3.1.1.1" evidence="4"/>
<evidence type="ECO:0000259" key="3">
    <source>
        <dbReference type="Pfam" id="PF12146"/>
    </source>
</evidence>
<feature type="active site" description="Charge relay system" evidence="1">
    <location>
        <position position="225"/>
    </location>
</feature>
<feature type="active site" description="Nucleophile" evidence="1">
    <location>
        <position position="93"/>
    </location>
</feature>
<proteinExistence type="predicted"/>
<name>A0A840UJQ0_9FIRM</name>
<protein>
    <submittedName>
        <fullName evidence="4">Carboxylesterase</fullName>
        <ecNumber evidence="4">3.1.1.1</ecNumber>
    </submittedName>
</protein>
<feature type="binding site" evidence="2">
    <location>
        <position position="94"/>
    </location>
    <ligand>
        <name>substrate</name>
    </ligand>
</feature>
<gene>
    <name evidence="4" type="ORF">HNR32_001001</name>
</gene>
<dbReference type="InterPro" id="IPR012354">
    <property type="entry name" value="Esterase_lipase"/>
</dbReference>
<keyword evidence="5" id="KW-1185">Reference proteome</keyword>
<dbReference type="PIRSF" id="PIRSF017388">
    <property type="entry name" value="Esterase_lipase"/>
    <property type="match status" value="1"/>
</dbReference>
<keyword evidence="4" id="KW-0378">Hydrolase</keyword>
<dbReference type="InterPro" id="IPR029058">
    <property type="entry name" value="AB_hydrolase_fold"/>
</dbReference>
<dbReference type="SUPFAM" id="SSF53474">
    <property type="entry name" value="alpha/beta-Hydrolases"/>
    <property type="match status" value="1"/>
</dbReference>
<dbReference type="InterPro" id="IPR051044">
    <property type="entry name" value="MAG_DAG_Lipase"/>
</dbReference>
<dbReference type="RefSeq" id="WP_183860262.1">
    <property type="nucleotide sequence ID" value="NZ_JACHFH010000009.1"/>
</dbReference>
<dbReference type="PANTHER" id="PTHR11614">
    <property type="entry name" value="PHOSPHOLIPASE-RELATED"/>
    <property type="match status" value="1"/>
</dbReference>
<dbReference type="InterPro" id="IPR022742">
    <property type="entry name" value="Hydrolase_4"/>
</dbReference>
<evidence type="ECO:0000313" key="4">
    <source>
        <dbReference type="EMBL" id="MBB5335867.1"/>
    </source>
</evidence>
<feature type="active site" description="Charge relay system" evidence="1">
    <location>
        <position position="195"/>
    </location>
</feature>
<comment type="caution">
    <text evidence="4">The sequence shown here is derived from an EMBL/GenBank/DDBJ whole genome shotgun (WGS) entry which is preliminary data.</text>
</comment>
<accession>A0A840UJQ0</accession>
<dbReference type="Proteomes" id="UP000559117">
    <property type="component" value="Unassembled WGS sequence"/>
</dbReference>
<organism evidence="4 5">
    <name type="scientific">Pectinatus brassicae</name>
    <dbReference type="NCBI Taxonomy" id="862415"/>
    <lineage>
        <taxon>Bacteria</taxon>
        <taxon>Bacillati</taxon>
        <taxon>Bacillota</taxon>
        <taxon>Negativicutes</taxon>
        <taxon>Selenomonadales</taxon>
        <taxon>Selenomonadaceae</taxon>
        <taxon>Pectinatus</taxon>
    </lineage>
</organism>
<dbReference type="Gene3D" id="3.40.50.1820">
    <property type="entry name" value="alpha/beta hydrolase"/>
    <property type="match status" value="1"/>
</dbReference>
<reference evidence="4 5" key="1">
    <citation type="submission" date="2020-08" db="EMBL/GenBank/DDBJ databases">
        <title>Genomic Encyclopedia of Type Strains, Phase IV (KMG-IV): sequencing the most valuable type-strain genomes for metagenomic binning, comparative biology and taxonomic classification.</title>
        <authorList>
            <person name="Goeker M."/>
        </authorList>
    </citation>
    <scope>NUCLEOTIDE SEQUENCE [LARGE SCALE GENOMIC DNA]</scope>
    <source>
        <strain evidence="4 5">DSM 24661</strain>
    </source>
</reference>
<feature type="binding site" evidence="2">
    <location>
        <position position="25"/>
    </location>
    <ligand>
        <name>substrate</name>
    </ligand>
</feature>
<dbReference type="EMBL" id="JACHFH010000009">
    <property type="protein sequence ID" value="MBB5335867.1"/>
    <property type="molecule type" value="Genomic_DNA"/>
</dbReference>
<evidence type="ECO:0000256" key="2">
    <source>
        <dbReference type="PIRSR" id="PIRSR017388-2"/>
    </source>
</evidence>
<dbReference type="Pfam" id="PF12146">
    <property type="entry name" value="Hydrolase_4"/>
    <property type="match status" value="1"/>
</dbReference>
<dbReference type="AlphaFoldDB" id="A0A840UJQ0"/>
<evidence type="ECO:0000256" key="1">
    <source>
        <dbReference type="PIRSR" id="PIRSR017388-1"/>
    </source>
</evidence>